<dbReference type="InterPro" id="IPR027417">
    <property type="entry name" value="P-loop_NTPase"/>
</dbReference>
<comment type="catalytic activity">
    <reaction evidence="14">
        <text>ATP + H2O = ADP + phosphate + H(+)</text>
        <dbReference type="Rhea" id="RHEA:13065"/>
        <dbReference type="ChEBI" id="CHEBI:15377"/>
        <dbReference type="ChEBI" id="CHEBI:15378"/>
        <dbReference type="ChEBI" id="CHEBI:30616"/>
        <dbReference type="ChEBI" id="CHEBI:43474"/>
        <dbReference type="ChEBI" id="CHEBI:456216"/>
        <dbReference type="EC" id="5.6.2.4"/>
    </reaction>
</comment>
<feature type="binding site" evidence="15">
    <location>
        <begin position="28"/>
        <end position="35"/>
    </location>
    <ligand>
        <name>ATP</name>
        <dbReference type="ChEBI" id="CHEBI:30616"/>
    </ligand>
</feature>
<keyword evidence="3" id="KW-0227">DNA damage</keyword>
<accession>A0ABX0UV41</accession>
<dbReference type="Gene3D" id="1.10.486.10">
    <property type="entry name" value="PCRA, domain 4"/>
    <property type="match status" value="1"/>
</dbReference>
<dbReference type="GO" id="GO:0016787">
    <property type="term" value="F:hydrolase activity"/>
    <property type="evidence" value="ECO:0007669"/>
    <property type="project" value="UniProtKB-KW"/>
</dbReference>
<dbReference type="InterPro" id="IPR014017">
    <property type="entry name" value="DNA_helicase_UvrD-like_C"/>
</dbReference>
<feature type="domain" description="UvrD-like helicase C-terminal" evidence="18">
    <location>
        <begin position="517"/>
        <end position="790"/>
    </location>
</feature>
<dbReference type="Pfam" id="PF00580">
    <property type="entry name" value="UvrD-helicase"/>
    <property type="match status" value="2"/>
</dbReference>
<evidence type="ECO:0000313" key="19">
    <source>
        <dbReference type="EMBL" id="NIJ56248.1"/>
    </source>
</evidence>
<keyword evidence="10" id="KW-0413">Isomerase</keyword>
<evidence type="ECO:0000256" key="7">
    <source>
        <dbReference type="ARBA" id="ARBA00022840"/>
    </source>
</evidence>
<evidence type="ECO:0000256" key="11">
    <source>
        <dbReference type="ARBA" id="ARBA00034617"/>
    </source>
</evidence>
<evidence type="ECO:0000259" key="18">
    <source>
        <dbReference type="PROSITE" id="PS51217"/>
    </source>
</evidence>
<dbReference type="InterPro" id="IPR011604">
    <property type="entry name" value="PDDEXK-like_dom_sf"/>
</dbReference>
<feature type="compositionally biased region" description="Pro residues" evidence="16">
    <location>
        <begin position="937"/>
        <end position="956"/>
    </location>
</feature>
<protein>
    <recommendedName>
        <fullName evidence="12">DNA 3'-5' helicase</fullName>
        <ecNumber evidence="12">5.6.2.4</ecNumber>
    </recommendedName>
    <alternativeName>
        <fullName evidence="13">DNA 3'-5' helicase II</fullName>
    </alternativeName>
</protein>
<dbReference type="PROSITE" id="PS51217">
    <property type="entry name" value="UVRD_HELICASE_CTER"/>
    <property type="match status" value="1"/>
</dbReference>
<feature type="domain" description="UvrD-like helicase ATP-binding" evidence="17">
    <location>
        <begin position="7"/>
        <end position="485"/>
    </location>
</feature>
<proteinExistence type="predicted"/>
<gene>
    <name evidence="19" type="ORF">FHS82_000061</name>
</gene>
<dbReference type="EMBL" id="JAASQI010000001">
    <property type="protein sequence ID" value="NIJ56248.1"/>
    <property type="molecule type" value="Genomic_DNA"/>
</dbReference>
<sequence>MSDIVVPPKTGQDQRRAADPAASAWVSANAGSGKTKVLADRVLRLLLSDVDPARILCLTFTKAAAANMSNRVFDELGAWVALDDAALGQRLARLVGGEPGAGKIEAARRLFARAVETPGGLKIETIHAFCERLLHLFPFEANVPARFEVLDETQSQEILEQAVRDVLIAASRAGDPALTGALALMSREAGDEAVNRVLRAALRCKSFLRDYAREPGGLARALAAFGVLCGLAPGETPERLCRAIVEDGLGPDEWPIVAEALEAGKKTDKERADGFRRAFAAADEDERFALYRDIFLTKTGTPVARMATQSVDAAMAERLVEERDRIVDLLGRIRAAEAVARTQALFALADAVFGRVEALKNARGALDFDDLIARTVALLQRADAAWILYKLDAGIDHVLIDEAQDTSPEQWAILKTLVAEFTAGEGVFPRPRTLFAVGDPKQSIYGFQGAAPHEFEASGRYFRTRTRGAGMRFEDVELTVSFRSAPEVLSAVDAVFDVPEHRRGLSFDDGAGAPVHESARPAAPGIVEMWETQWKAPVPDADAWALPVDEPERSAPAVRLARKIAATIRRWMEQGDGKDPAIPPGDVLVLVRKRGAFFEAVIRALKDAGVPVAGADRLTVAEHIGVRDLVAAGRAALLPRDDLTLAAALKSPLAGWDDGDLMRIAATREDGTPLAEALRAAAEAGDAAAAKGLAALAGWRELAAREGPFGFYATVLGPRGGRRALVSRLGAEAGDAIDAFLAQALDHERRFPPSLTGFLNAFEGTAGDIKRDMDDARNEVRVMTVHGAKGLEAPVVILADGGEKPDGRHDPRLIEVEVALDGKTVAVPVWSPGEKFDPEPVAEARAVLRHKAVEENNRLLYVALTRARNRLIVASAINRSPPAEGEPRPPEESWTGMVINGLERAAEGAGRLAGRGTLLRDRDADGGEVLRWLTPDKPAPAVPPPGGPKTPPPPMPDWLTASARAETEAVPPLRPSSALSAADRPHRAPETPFVARARLRGQLVHALIERLPGLPVAAQAGAAAAFVKARAARLPVHEQQQIVAAALDVLNAPPLAVLFGPGSRAEVALAGNVTLELAGGRRVLPISGRIDRLAVAGGEVHIADFKTGTPPPLDTRPSHVVQLALYRALLQQILPGKAVRAFLIYTAGPAVQEVPAARLDEALRLPGLAGG</sequence>
<keyword evidence="20" id="KW-1185">Reference proteome</keyword>
<keyword evidence="4 15" id="KW-0378">Hydrolase</keyword>
<feature type="region of interest" description="Disordered" evidence="16">
    <location>
        <begin position="1"/>
        <end position="21"/>
    </location>
</feature>
<dbReference type="EC" id="5.6.2.4" evidence="12"/>
<organism evidence="19 20">
    <name type="scientific">Pseudochelatococcus lubricantis</name>
    <dbReference type="NCBI Taxonomy" id="1538102"/>
    <lineage>
        <taxon>Bacteria</taxon>
        <taxon>Pseudomonadati</taxon>
        <taxon>Pseudomonadota</taxon>
        <taxon>Alphaproteobacteria</taxon>
        <taxon>Hyphomicrobiales</taxon>
        <taxon>Chelatococcaceae</taxon>
        <taxon>Pseudochelatococcus</taxon>
    </lineage>
</organism>
<evidence type="ECO:0000259" key="17">
    <source>
        <dbReference type="PROSITE" id="PS51198"/>
    </source>
</evidence>
<comment type="caution">
    <text evidence="19">The sequence shown here is derived from an EMBL/GenBank/DDBJ whole genome shotgun (WGS) entry which is preliminary data.</text>
</comment>
<dbReference type="InterPro" id="IPR038726">
    <property type="entry name" value="PDDEXK_AddAB-type"/>
</dbReference>
<evidence type="ECO:0000256" key="3">
    <source>
        <dbReference type="ARBA" id="ARBA00022763"/>
    </source>
</evidence>
<evidence type="ECO:0000256" key="9">
    <source>
        <dbReference type="ARBA" id="ARBA00023204"/>
    </source>
</evidence>
<keyword evidence="5 15" id="KW-0347">Helicase</keyword>
<dbReference type="Gene3D" id="3.40.50.300">
    <property type="entry name" value="P-loop containing nucleotide triphosphate hydrolases"/>
    <property type="match status" value="4"/>
</dbReference>
<dbReference type="Pfam" id="PF12705">
    <property type="entry name" value="PDDEXK_1"/>
    <property type="match status" value="1"/>
</dbReference>
<dbReference type="PROSITE" id="PS51198">
    <property type="entry name" value="UVRD_HELICASE_ATP_BIND"/>
    <property type="match status" value="1"/>
</dbReference>
<dbReference type="InterPro" id="IPR014151">
    <property type="entry name" value="DNA_helicase_AddA"/>
</dbReference>
<name>A0ABX0UV41_9HYPH</name>
<keyword evidence="8" id="KW-0238">DNA-binding</keyword>
<evidence type="ECO:0000256" key="2">
    <source>
        <dbReference type="ARBA" id="ARBA00022741"/>
    </source>
</evidence>
<keyword evidence="9" id="KW-0234">DNA repair</keyword>
<evidence type="ECO:0000256" key="14">
    <source>
        <dbReference type="ARBA" id="ARBA00048988"/>
    </source>
</evidence>
<dbReference type="Proteomes" id="UP001429580">
    <property type="component" value="Unassembled WGS sequence"/>
</dbReference>
<feature type="region of interest" description="Disordered" evidence="16">
    <location>
        <begin position="931"/>
        <end position="987"/>
    </location>
</feature>
<keyword evidence="7 15" id="KW-0067">ATP-binding</keyword>
<evidence type="ECO:0000256" key="5">
    <source>
        <dbReference type="ARBA" id="ARBA00022806"/>
    </source>
</evidence>
<evidence type="ECO:0000256" key="6">
    <source>
        <dbReference type="ARBA" id="ARBA00022839"/>
    </source>
</evidence>
<evidence type="ECO:0000256" key="16">
    <source>
        <dbReference type="SAM" id="MobiDB-lite"/>
    </source>
</evidence>
<comment type="catalytic activity">
    <reaction evidence="11">
        <text>Couples ATP hydrolysis with the unwinding of duplex DNA by translocating in the 3'-5' direction.</text>
        <dbReference type="EC" id="5.6.2.4"/>
    </reaction>
</comment>
<evidence type="ECO:0000256" key="1">
    <source>
        <dbReference type="ARBA" id="ARBA00022722"/>
    </source>
</evidence>
<dbReference type="NCBIfam" id="TIGR02784">
    <property type="entry name" value="addA_alphas"/>
    <property type="match status" value="1"/>
</dbReference>
<dbReference type="InterPro" id="IPR014016">
    <property type="entry name" value="UvrD-like_ATP-bd"/>
</dbReference>
<keyword evidence="6" id="KW-0269">Exonuclease</keyword>
<dbReference type="SUPFAM" id="SSF52540">
    <property type="entry name" value="P-loop containing nucleoside triphosphate hydrolases"/>
    <property type="match status" value="1"/>
</dbReference>
<keyword evidence="2 15" id="KW-0547">Nucleotide-binding</keyword>
<keyword evidence="1" id="KW-0540">Nuclease</keyword>
<dbReference type="PANTHER" id="PTHR11070">
    <property type="entry name" value="UVRD / RECB / PCRA DNA HELICASE FAMILY MEMBER"/>
    <property type="match status" value="1"/>
</dbReference>
<dbReference type="PANTHER" id="PTHR11070:SF2">
    <property type="entry name" value="ATP-DEPENDENT DNA HELICASE SRS2"/>
    <property type="match status" value="1"/>
</dbReference>
<evidence type="ECO:0000256" key="4">
    <source>
        <dbReference type="ARBA" id="ARBA00022801"/>
    </source>
</evidence>
<dbReference type="Pfam" id="PF13361">
    <property type="entry name" value="UvrD_C"/>
    <property type="match status" value="1"/>
</dbReference>
<reference evidence="19 20" key="1">
    <citation type="submission" date="2020-03" db="EMBL/GenBank/DDBJ databases">
        <title>Genomic Encyclopedia of Type Strains, Phase IV (KMG-IV): sequencing the most valuable type-strain genomes for metagenomic binning, comparative biology and taxonomic classification.</title>
        <authorList>
            <person name="Goeker M."/>
        </authorList>
    </citation>
    <scope>NUCLEOTIDE SEQUENCE [LARGE SCALE GENOMIC DNA]</scope>
    <source>
        <strain evidence="19 20">DSM 103870</strain>
    </source>
</reference>
<evidence type="ECO:0000256" key="15">
    <source>
        <dbReference type="PROSITE-ProRule" id="PRU00560"/>
    </source>
</evidence>
<evidence type="ECO:0000256" key="10">
    <source>
        <dbReference type="ARBA" id="ARBA00023235"/>
    </source>
</evidence>
<evidence type="ECO:0000256" key="12">
    <source>
        <dbReference type="ARBA" id="ARBA00034808"/>
    </source>
</evidence>
<evidence type="ECO:0000256" key="8">
    <source>
        <dbReference type="ARBA" id="ARBA00023125"/>
    </source>
</evidence>
<dbReference type="GO" id="GO:0003678">
    <property type="term" value="F:DNA helicase activity"/>
    <property type="evidence" value="ECO:0007669"/>
    <property type="project" value="UniProtKB-EC"/>
</dbReference>
<evidence type="ECO:0000313" key="20">
    <source>
        <dbReference type="Proteomes" id="UP001429580"/>
    </source>
</evidence>
<evidence type="ECO:0000256" key="13">
    <source>
        <dbReference type="ARBA" id="ARBA00034923"/>
    </source>
</evidence>
<dbReference type="InterPro" id="IPR000212">
    <property type="entry name" value="DNA_helicase_UvrD/REP"/>
</dbReference>
<dbReference type="Gene3D" id="3.90.320.10">
    <property type="match status" value="1"/>
</dbReference>
<dbReference type="RefSeq" id="WP_166947561.1">
    <property type="nucleotide sequence ID" value="NZ_JAASQI010000001.1"/>
</dbReference>